<dbReference type="AlphaFoldDB" id="A0AAD7B7A1"/>
<sequence length="382" mass="43992">MVSTRRAQKARMLITRWLPNEVLTHIIGYLYRPDQATVARISRLFHGLTLPLLNRTIVLDMVDRPDIIWELCLTFTDHPERADAVRSLTIMNSSWGESNLDFSQLFETINLMKQLEYLHFEDGRSHDALISRLSVLSLPDLSTLHMIFPQSDLRNTAVSEFLSRHPTLTHVHLWDIDDSESDPTPPDRELLGTPNLLPNLQLYQGTTQFLDAFCTRSLEAARICVHQGNIHKVLALEELRDPALPFALSLDIRVKDDEMREVLEFLAEHATYITSLQIRILGRRFPDEITACIDSITQFLPQFPNLGNLELNHDFYNSPLLAVSEEAWQTWIGIAPTLRACCVGKRAWQKVDQLESQWVEYTRNKFEAQAGFSSFLLVYQYC</sequence>
<dbReference type="InterPro" id="IPR032675">
    <property type="entry name" value="LRR_dom_sf"/>
</dbReference>
<dbReference type="EMBL" id="JARKIF010000031">
    <property type="protein sequence ID" value="KAJ7612205.1"/>
    <property type="molecule type" value="Genomic_DNA"/>
</dbReference>
<name>A0AAD7B7A1_9AGAR</name>
<reference evidence="1" key="1">
    <citation type="submission" date="2023-03" db="EMBL/GenBank/DDBJ databases">
        <title>Massive genome expansion in bonnet fungi (Mycena s.s.) driven by repeated elements and novel gene families across ecological guilds.</title>
        <authorList>
            <consortium name="Lawrence Berkeley National Laboratory"/>
            <person name="Harder C.B."/>
            <person name="Miyauchi S."/>
            <person name="Viragh M."/>
            <person name="Kuo A."/>
            <person name="Thoen E."/>
            <person name="Andreopoulos B."/>
            <person name="Lu D."/>
            <person name="Skrede I."/>
            <person name="Drula E."/>
            <person name="Henrissat B."/>
            <person name="Morin E."/>
            <person name="Kohler A."/>
            <person name="Barry K."/>
            <person name="LaButti K."/>
            <person name="Morin E."/>
            <person name="Salamov A."/>
            <person name="Lipzen A."/>
            <person name="Mereny Z."/>
            <person name="Hegedus B."/>
            <person name="Baldrian P."/>
            <person name="Stursova M."/>
            <person name="Weitz H."/>
            <person name="Taylor A."/>
            <person name="Grigoriev I.V."/>
            <person name="Nagy L.G."/>
            <person name="Martin F."/>
            <person name="Kauserud H."/>
        </authorList>
    </citation>
    <scope>NUCLEOTIDE SEQUENCE</scope>
    <source>
        <strain evidence="1">9284</strain>
    </source>
</reference>
<dbReference type="Proteomes" id="UP001221142">
    <property type="component" value="Unassembled WGS sequence"/>
</dbReference>
<dbReference type="SUPFAM" id="SSF81383">
    <property type="entry name" value="F-box domain"/>
    <property type="match status" value="1"/>
</dbReference>
<organism evidence="1 2">
    <name type="scientific">Roridomyces roridus</name>
    <dbReference type="NCBI Taxonomy" id="1738132"/>
    <lineage>
        <taxon>Eukaryota</taxon>
        <taxon>Fungi</taxon>
        <taxon>Dikarya</taxon>
        <taxon>Basidiomycota</taxon>
        <taxon>Agaricomycotina</taxon>
        <taxon>Agaricomycetes</taxon>
        <taxon>Agaricomycetidae</taxon>
        <taxon>Agaricales</taxon>
        <taxon>Marasmiineae</taxon>
        <taxon>Mycenaceae</taxon>
        <taxon>Roridomyces</taxon>
    </lineage>
</organism>
<gene>
    <name evidence="1" type="ORF">FB45DRAFT_940093</name>
</gene>
<keyword evidence="2" id="KW-1185">Reference proteome</keyword>
<proteinExistence type="predicted"/>
<dbReference type="Gene3D" id="3.80.10.10">
    <property type="entry name" value="Ribonuclease Inhibitor"/>
    <property type="match status" value="1"/>
</dbReference>
<comment type="caution">
    <text evidence="1">The sequence shown here is derived from an EMBL/GenBank/DDBJ whole genome shotgun (WGS) entry which is preliminary data.</text>
</comment>
<evidence type="ECO:0000313" key="1">
    <source>
        <dbReference type="EMBL" id="KAJ7612205.1"/>
    </source>
</evidence>
<protein>
    <recommendedName>
        <fullName evidence="3">F-box domain-containing protein</fullName>
    </recommendedName>
</protein>
<accession>A0AAD7B7A1</accession>
<evidence type="ECO:0000313" key="2">
    <source>
        <dbReference type="Proteomes" id="UP001221142"/>
    </source>
</evidence>
<dbReference type="InterPro" id="IPR036047">
    <property type="entry name" value="F-box-like_dom_sf"/>
</dbReference>
<evidence type="ECO:0008006" key="3">
    <source>
        <dbReference type="Google" id="ProtNLM"/>
    </source>
</evidence>